<sequence length="299" mass="32779">MTERSVEPGGVAIVTVAYNSSGIMEQFLSSVARADVEPPLVVIADNDSADSDETASIAARYRTRLLRLPENLGYGGAINAAVRELDESVNWVLVSNPDVTFTPGSITALREVANRRTDAGSIGPRIVDEDGTNYPSARNLPSLRTGVGHALFARIWPSNPWTRSYLQDQGETAEEATVGWLSGACVLVRRSAFNDLGGFDDGYFMYFEDVDLGARLGRAGWHNVYAPQAIVTHSGAHSTNRESGRMLRVHHDSAFRYLSRKYSAWYLAPLRGILWLGLGVRKSWLSRERGPRPPQSPSA</sequence>
<dbReference type="SUPFAM" id="SSF53448">
    <property type="entry name" value="Nucleotide-diphospho-sugar transferases"/>
    <property type="match status" value="1"/>
</dbReference>
<dbReference type="GO" id="GO:0016740">
    <property type="term" value="F:transferase activity"/>
    <property type="evidence" value="ECO:0007669"/>
    <property type="project" value="UniProtKB-KW"/>
</dbReference>
<keyword evidence="3" id="KW-1185">Reference proteome</keyword>
<gene>
    <name evidence="2" type="ORF">DF220_11640</name>
</gene>
<protein>
    <submittedName>
        <fullName evidence="2">dTDP-Rha--alpha-D-GlcNAc-pyrophosphate polyprenol alpha-3-L-rhamnosyltransferase</fullName>
    </submittedName>
</protein>
<organism evidence="2 3">
    <name type="scientific">Homoserinimonas hongtaonis</name>
    <dbReference type="NCBI Taxonomy" id="2079791"/>
    <lineage>
        <taxon>Bacteria</taxon>
        <taxon>Bacillati</taxon>
        <taxon>Actinomycetota</taxon>
        <taxon>Actinomycetes</taxon>
        <taxon>Micrococcales</taxon>
        <taxon>Microbacteriaceae</taxon>
        <taxon>Homoserinimonas</taxon>
    </lineage>
</organism>
<evidence type="ECO:0000313" key="2">
    <source>
        <dbReference type="EMBL" id="PWB96039.1"/>
    </source>
</evidence>
<dbReference type="Proteomes" id="UP000244978">
    <property type="component" value="Unassembled WGS sequence"/>
</dbReference>
<dbReference type="AlphaFoldDB" id="A0A2U1SWR0"/>
<feature type="domain" description="Glycosyltransferase 2-like" evidence="1">
    <location>
        <begin position="13"/>
        <end position="196"/>
    </location>
</feature>
<dbReference type="EMBL" id="QEEX01000002">
    <property type="protein sequence ID" value="PWB96039.1"/>
    <property type="molecule type" value="Genomic_DNA"/>
</dbReference>
<proteinExistence type="predicted"/>
<reference evidence="3" key="1">
    <citation type="submission" date="2018-04" db="EMBL/GenBank/DDBJ databases">
        <authorList>
            <person name="Liu S."/>
            <person name="Wang Z."/>
            <person name="Li J."/>
        </authorList>
    </citation>
    <scope>NUCLEOTIDE SEQUENCE [LARGE SCALE GENOMIC DNA]</scope>
    <source>
        <strain evidence="3">S1194</strain>
    </source>
</reference>
<dbReference type="Gene3D" id="3.90.550.10">
    <property type="entry name" value="Spore Coat Polysaccharide Biosynthesis Protein SpsA, Chain A"/>
    <property type="match status" value="1"/>
</dbReference>
<dbReference type="Pfam" id="PF00535">
    <property type="entry name" value="Glycos_transf_2"/>
    <property type="match status" value="1"/>
</dbReference>
<accession>A0A2U1SWR0</accession>
<dbReference type="InterPro" id="IPR001173">
    <property type="entry name" value="Glyco_trans_2-like"/>
</dbReference>
<dbReference type="PANTHER" id="PTHR43179">
    <property type="entry name" value="RHAMNOSYLTRANSFERASE WBBL"/>
    <property type="match status" value="1"/>
</dbReference>
<comment type="caution">
    <text evidence="2">The sequence shown here is derived from an EMBL/GenBank/DDBJ whole genome shotgun (WGS) entry which is preliminary data.</text>
</comment>
<dbReference type="PANTHER" id="PTHR43179:SF7">
    <property type="entry name" value="RHAMNOSYLTRANSFERASE WBBL"/>
    <property type="match status" value="1"/>
</dbReference>
<dbReference type="InterPro" id="IPR029044">
    <property type="entry name" value="Nucleotide-diphossugar_trans"/>
</dbReference>
<evidence type="ECO:0000313" key="3">
    <source>
        <dbReference type="Proteomes" id="UP000244978"/>
    </source>
</evidence>
<keyword evidence="2" id="KW-0808">Transferase</keyword>
<dbReference type="CDD" id="cd04186">
    <property type="entry name" value="GT_2_like_c"/>
    <property type="match status" value="1"/>
</dbReference>
<name>A0A2U1SWR0_9MICO</name>
<evidence type="ECO:0000259" key="1">
    <source>
        <dbReference type="Pfam" id="PF00535"/>
    </source>
</evidence>
<dbReference type="RefSeq" id="WP_108998309.1">
    <property type="nucleotide sequence ID" value="NZ_QEEX01000002.1"/>
</dbReference>